<feature type="transmembrane region" description="Helical" evidence="7">
    <location>
        <begin position="114"/>
        <end position="135"/>
    </location>
</feature>
<sequence>MRRDFLENRASVVAMWVSLLSNVLLTGIKLIVGILFGSQVLVADGIHNAGDIIATATAYSSMRVSGKPPDEDHPYGHGKAEVLGAGIVAFILVLAALYMGYHAVLAFFHPPGKAHVIALFAAIVSLVVKQVLYLYTKRVGQSINSKALMATAYDHLADVYASLAASVGIFLAWIGERADIAWLSYGDPAAGVIVSFLVLRLGIEMSRETVDVLMDKSLSPDKIEDILEHLREVKEVKRIDRLRAREHGHYVLVDARVAVLGTLTIQEGHDIIRKIKKKVQDAHPEVDEVLVHLNPWYENE</sequence>
<gene>
    <name evidence="10" type="ORF">I8J29_11880</name>
</gene>
<feature type="transmembrane region" description="Helical" evidence="7">
    <location>
        <begin position="180"/>
        <end position="199"/>
    </location>
</feature>
<evidence type="ECO:0000256" key="4">
    <source>
        <dbReference type="ARBA" id="ARBA00022692"/>
    </source>
</evidence>
<dbReference type="RefSeq" id="WP_090635620.1">
    <property type="nucleotide sequence ID" value="NZ_JAGGDJ010000006.1"/>
</dbReference>
<feature type="transmembrane region" description="Helical" evidence="7">
    <location>
        <begin position="12"/>
        <end position="36"/>
    </location>
</feature>
<dbReference type="Pfam" id="PF16916">
    <property type="entry name" value="ZT_dimer"/>
    <property type="match status" value="1"/>
</dbReference>
<keyword evidence="3" id="KW-0813">Transport</keyword>
<dbReference type="Proteomes" id="UP000670947">
    <property type="component" value="Unassembled WGS sequence"/>
</dbReference>
<feature type="transmembrane region" description="Helical" evidence="7">
    <location>
        <begin position="82"/>
        <end position="108"/>
    </location>
</feature>
<keyword evidence="11" id="KW-1185">Reference proteome</keyword>
<dbReference type="InterPro" id="IPR050291">
    <property type="entry name" value="CDF_Transporter"/>
</dbReference>
<reference evidence="10 11" key="1">
    <citation type="submission" date="2021-03" db="EMBL/GenBank/DDBJ databases">
        <title>Paenibacillus artemisicola MWE-103 whole genome sequence.</title>
        <authorList>
            <person name="Ham Y.J."/>
        </authorList>
    </citation>
    <scope>NUCLEOTIDE SEQUENCE [LARGE SCALE GENOMIC DNA]</scope>
    <source>
        <strain evidence="10 11">MWE-103</strain>
    </source>
</reference>
<accession>A0ABS3W9F0</accession>
<name>A0ABS3W9F0_9BACL</name>
<keyword evidence="4 7" id="KW-0812">Transmembrane</keyword>
<dbReference type="InterPro" id="IPR002524">
    <property type="entry name" value="Cation_efflux"/>
</dbReference>
<evidence type="ECO:0000259" key="8">
    <source>
        <dbReference type="Pfam" id="PF01545"/>
    </source>
</evidence>
<evidence type="ECO:0000313" key="10">
    <source>
        <dbReference type="EMBL" id="MBO7744898.1"/>
    </source>
</evidence>
<evidence type="ECO:0000256" key="7">
    <source>
        <dbReference type="SAM" id="Phobius"/>
    </source>
</evidence>
<dbReference type="NCBIfam" id="TIGR01297">
    <property type="entry name" value="CDF"/>
    <property type="match status" value="1"/>
</dbReference>
<dbReference type="Pfam" id="PF01545">
    <property type="entry name" value="Cation_efflux"/>
    <property type="match status" value="1"/>
</dbReference>
<dbReference type="InterPro" id="IPR027469">
    <property type="entry name" value="Cation_efflux_TMD_sf"/>
</dbReference>
<feature type="transmembrane region" description="Helical" evidence="7">
    <location>
        <begin position="156"/>
        <end position="174"/>
    </location>
</feature>
<dbReference type="InterPro" id="IPR027470">
    <property type="entry name" value="Cation_efflux_CTD"/>
</dbReference>
<proteinExistence type="inferred from homology"/>
<evidence type="ECO:0000256" key="5">
    <source>
        <dbReference type="ARBA" id="ARBA00022989"/>
    </source>
</evidence>
<dbReference type="Gene3D" id="3.30.70.1350">
    <property type="entry name" value="Cation efflux protein, cytoplasmic domain"/>
    <property type="match status" value="1"/>
</dbReference>
<organism evidence="10 11">
    <name type="scientific">Paenibacillus artemisiicola</name>
    <dbReference type="NCBI Taxonomy" id="1172618"/>
    <lineage>
        <taxon>Bacteria</taxon>
        <taxon>Bacillati</taxon>
        <taxon>Bacillota</taxon>
        <taxon>Bacilli</taxon>
        <taxon>Bacillales</taxon>
        <taxon>Paenibacillaceae</taxon>
        <taxon>Paenibacillus</taxon>
    </lineage>
</organism>
<feature type="domain" description="Cation efflux protein transmembrane" evidence="8">
    <location>
        <begin position="15"/>
        <end position="214"/>
    </location>
</feature>
<dbReference type="PANTHER" id="PTHR43840">
    <property type="entry name" value="MITOCHONDRIAL METAL TRANSPORTER 1-RELATED"/>
    <property type="match status" value="1"/>
</dbReference>
<keyword evidence="6 7" id="KW-0472">Membrane</keyword>
<feature type="domain" description="Cation efflux protein cytoplasmic" evidence="9">
    <location>
        <begin position="219"/>
        <end position="295"/>
    </location>
</feature>
<evidence type="ECO:0000313" key="11">
    <source>
        <dbReference type="Proteomes" id="UP000670947"/>
    </source>
</evidence>
<evidence type="ECO:0000259" key="9">
    <source>
        <dbReference type="Pfam" id="PF16916"/>
    </source>
</evidence>
<evidence type="ECO:0000256" key="1">
    <source>
        <dbReference type="ARBA" id="ARBA00004141"/>
    </source>
</evidence>
<dbReference type="EMBL" id="JAGGDJ010000006">
    <property type="protein sequence ID" value="MBO7744898.1"/>
    <property type="molecule type" value="Genomic_DNA"/>
</dbReference>
<protein>
    <submittedName>
        <fullName evidence="10">Cation transporter</fullName>
    </submittedName>
</protein>
<evidence type="ECO:0000256" key="6">
    <source>
        <dbReference type="ARBA" id="ARBA00023136"/>
    </source>
</evidence>
<comment type="caution">
    <text evidence="10">The sequence shown here is derived from an EMBL/GenBank/DDBJ whole genome shotgun (WGS) entry which is preliminary data.</text>
</comment>
<comment type="subcellular location">
    <subcellularLocation>
        <location evidence="1">Membrane</location>
        <topology evidence="1">Multi-pass membrane protein</topology>
    </subcellularLocation>
</comment>
<dbReference type="PANTHER" id="PTHR43840:SF15">
    <property type="entry name" value="MITOCHONDRIAL METAL TRANSPORTER 1-RELATED"/>
    <property type="match status" value="1"/>
</dbReference>
<comment type="similarity">
    <text evidence="2">Belongs to the cation diffusion facilitator (CDF) transporter (TC 2.A.4) family.</text>
</comment>
<dbReference type="Gene3D" id="1.20.1510.10">
    <property type="entry name" value="Cation efflux protein transmembrane domain"/>
    <property type="match status" value="1"/>
</dbReference>
<dbReference type="SUPFAM" id="SSF161111">
    <property type="entry name" value="Cation efflux protein transmembrane domain-like"/>
    <property type="match status" value="1"/>
</dbReference>
<keyword evidence="5 7" id="KW-1133">Transmembrane helix</keyword>
<dbReference type="InterPro" id="IPR058533">
    <property type="entry name" value="Cation_efflux_TM"/>
</dbReference>
<dbReference type="InterPro" id="IPR036837">
    <property type="entry name" value="Cation_efflux_CTD_sf"/>
</dbReference>
<dbReference type="SUPFAM" id="SSF160240">
    <property type="entry name" value="Cation efflux protein cytoplasmic domain-like"/>
    <property type="match status" value="1"/>
</dbReference>
<evidence type="ECO:0000256" key="2">
    <source>
        <dbReference type="ARBA" id="ARBA00008114"/>
    </source>
</evidence>
<evidence type="ECO:0000256" key="3">
    <source>
        <dbReference type="ARBA" id="ARBA00022448"/>
    </source>
</evidence>